<comment type="caution">
    <text evidence="1">The sequence shown here is derived from an EMBL/GenBank/DDBJ whole genome shotgun (WGS) entry which is preliminary data.</text>
</comment>
<proteinExistence type="predicted"/>
<accession>A0A164BJ97</accession>
<evidence type="ECO:0000313" key="1">
    <source>
        <dbReference type="EMBL" id="KZS63547.1"/>
    </source>
</evidence>
<dbReference type="AlphaFoldDB" id="A0A164BJ97"/>
<dbReference type="SUPFAM" id="SSF52096">
    <property type="entry name" value="ClpP/crotonase"/>
    <property type="match status" value="1"/>
</dbReference>
<dbReference type="Pfam" id="PF00378">
    <property type="entry name" value="ECH_1"/>
    <property type="match status" value="1"/>
</dbReference>
<dbReference type="Gene3D" id="3.90.226.10">
    <property type="entry name" value="2-enoyl-CoA Hydratase, Chain A, domain 1"/>
    <property type="match status" value="1"/>
</dbReference>
<sequence>MTALPVPVIAAIRDLAVGGGCKLIAAGDVRIAADDARFGIPIGKLGVTLYSKGGLSATEASAV</sequence>
<dbReference type="EMBL" id="LWCI01000098">
    <property type="protein sequence ID" value="KZS63547.1"/>
    <property type="molecule type" value="Genomic_DNA"/>
</dbReference>
<dbReference type="RefSeq" id="WP_075510061.1">
    <property type="nucleotide sequence ID" value="NZ_CP089224.1"/>
</dbReference>
<organism evidence="1 2">
    <name type="scientific">Mycobacterium ostraviense</name>
    <dbReference type="NCBI Taxonomy" id="2738409"/>
    <lineage>
        <taxon>Bacteria</taxon>
        <taxon>Bacillati</taxon>
        <taxon>Actinomycetota</taxon>
        <taxon>Actinomycetes</taxon>
        <taxon>Mycobacteriales</taxon>
        <taxon>Mycobacteriaceae</taxon>
        <taxon>Mycobacterium</taxon>
    </lineage>
</organism>
<name>A0A164BJ97_9MYCO</name>
<dbReference type="Proteomes" id="UP000077342">
    <property type="component" value="Unassembled WGS sequence"/>
</dbReference>
<dbReference type="GO" id="GO:0003824">
    <property type="term" value="F:catalytic activity"/>
    <property type="evidence" value="ECO:0007669"/>
    <property type="project" value="UniProtKB-ARBA"/>
</dbReference>
<reference evidence="2" key="1">
    <citation type="submission" date="2016-04" db="EMBL/GenBank/DDBJ databases">
        <authorList>
            <person name="Strapagiel D."/>
            <person name="Borowka P."/>
            <person name="Marciniak B."/>
            <person name="Bakula Z."/>
            <person name="Van Ingen J."/>
            <person name="Safianowska A."/>
            <person name="Dziadek J."/>
            <person name="Jagielski T."/>
        </authorList>
    </citation>
    <scope>NUCLEOTIDE SEQUENCE [LARGE SCALE GENOMIC DNA]</scope>
    <source>
        <strain evidence="2">1010001458</strain>
    </source>
</reference>
<evidence type="ECO:0000313" key="2">
    <source>
        <dbReference type="Proteomes" id="UP000077342"/>
    </source>
</evidence>
<keyword evidence="2" id="KW-1185">Reference proteome</keyword>
<dbReference type="InterPro" id="IPR001753">
    <property type="entry name" value="Enoyl-CoA_hydra/iso"/>
</dbReference>
<dbReference type="InterPro" id="IPR029045">
    <property type="entry name" value="ClpP/crotonase-like_dom_sf"/>
</dbReference>
<gene>
    <name evidence="1" type="ORF">A4G28_10205</name>
</gene>
<protein>
    <submittedName>
        <fullName evidence="1">Uncharacterized protein</fullName>
    </submittedName>
</protein>